<dbReference type="SUPFAM" id="SSF54928">
    <property type="entry name" value="RNA-binding domain, RBD"/>
    <property type="match status" value="1"/>
</dbReference>
<dbReference type="AlphaFoldDB" id="A0AAV8CID7"/>
<evidence type="ECO:0000256" key="5">
    <source>
        <dbReference type="SAM" id="MobiDB-lite"/>
    </source>
</evidence>
<feature type="domain" description="RRM" evidence="6">
    <location>
        <begin position="301"/>
        <end position="370"/>
    </location>
</feature>
<keyword evidence="3" id="KW-0539">Nucleus</keyword>
<dbReference type="GO" id="GO:0005634">
    <property type="term" value="C:nucleus"/>
    <property type="evidence" value="ECO:0007669"/>
    <property type="project" value="UniProtKB-SubCell"/>
</dbReference>
<evidence type="ECO:0000256" key="4">
    <source>
        <dbReference type="PROSITE-ProRule" id="PRU00176"/>
    </source>
</evidence>
<dbReference type="InterPro" id="IPR035979">
    <property type="entry name" value="RBD_domain_sf"/>
</dbReference>
<evidence type="ECO:0000313" key="8">
    <source>
        <dbReference type="Proteomes" id="UP001140206"/>
    </source>
</evidence>
<dbReference type="InterPro" id="IPR000504">
    <property type="entry name" value="RRM_dom"/>
</dbReference>
<feature type="compositionally biased region" description="Pro residues" evidence="5">
    <location>
        <begin position="93"/>
        <end position="116"/>
    </location>
</feature>
<evidence type="ECO:0000256" key="3">
    <source>
        <dbReference type="ARBA" id="ARBA00023242"/>
    </source>
</evidence>
<evidence type="ECO:0000256" key="1">
    <source>
        <dbReference type="ARBA" id="ARBA00004123"/>
    </source>
</evidence>
<dbReference type="SMART" id="SM00360">
    <property type="entry name" value="RRM"/>
    <property type="match status" value="2"/>
</dbReference>
<dbReference type="GO" id="GO:0003723">
    <property type="term" value="F:RNA binding"/>
    <property type="evidence" value="ECO:0007669"/>
    <property type="project" value="UniProtKB-UniRule"/>
</dbReference>
<dbReference type="PANTHER" id="PTHR10501">
    <property type="entry name" value="U1 SMALL NUCLEAR RIBONUCLEOPROTEIN A/U2 SMALL NUCLEAR RIBONUCLEOPROTEIN B"/>
    <property type="match status" value="1"/>
</dbReference>
<dbReference type="EMBL" id="JAMFTS010000005">
    <property type="protein sequence ID" value="KAJ4754966.1"/>
    <property type="molecule type" value="Genomic_DNA"/>
</dbReference>
<dbReference type="Proteomes" id="UP001140206">
    <property type="component" value="Chromosome 5"/>
</dbReference>
<sequence>MKDLVHIGQLGAHLVFTIYPTGQTRPGINPALFPDRPGPCMDRDGPRGCFGSGLSRHVLTLGFAFASLNPRSRSLSPIAMAGPGIHPYHHQPWGPPHPHAHHPPPPVAPPPPLAVENPPRPALDEVRTIFISGLPPDVKERELHNLLRWLPGFEAAQVNFKSDQPMGFALFSTAHHAMAAKGMLQDLVFDADAKSTLHIEMAKKNLFVKRTVGTDPSLLDPSKRLRTVGDYTPAAYPGPPFHPSPPPPPVWGAASYLPPPAPYNPYGGYPVSPVQVQPPPAVTSPAGYAPVQNTKDNAPCNTLFIGNLGENVIEEELRGLFSVQPGYKQMKVLRQERSTVCFIEFEDVVSASAVHQNLQGAVIPSSGRGVIHFRRIHLVEGKIQLIVEFFCWPLAYNGLKERRLDIMVVISYHGIVLCDEYRSSHDKACIIWSFVEDLGALFSISSHACHESNHVVKKHWKRVSHDKHGHCYGI</sequence>
<dbReference type="PROSITE" id="PS50102">
    <property type="entry name" value="RRM"/>
    <property type="match status" value="2"/>
</dbReference>
<accession>A0AAV8CID7</accession>
<keyword evidence="2 4" id="KW-0694">RNA-binding</keyword>
<dbReference type="Pfam" id="PF00076">
    <property type="entry name" value="RRM_1"/>
    <property type="match status" value="1"/>
</dbReference>
<proteinExistence type="predicted"/>
<feature type="region of interest" description="Disordered" evidence="5">
    <location>
        <begin position="89"/>
        <end position="116"/>
    </location>
</feature>
<keyword evidence="8" id="KW-1185">Reference proteome</keyword>
<feature type="domain" description="RRM" evidence="6">
    <location>
        <begin position="127"/>
        <end position="204"/>
    </location>
</feature>
<evidence type="ECO:0000313" key="7">
    <source>
        <dbReference type="EMBL" id="KAJ4754966.1"/>
    </source>
</evidence>
<dbReference type="InterPro" id="IPR012677">
    <property type="entry name" value="Nucleotide-bd_a/b_plait_sf"/>
</dbReference>
<comment type="subcellular location">
    <subcellularLocation>
        <location evidence="1">Nucleus</location>
    </subcellularLocation>
</comment>
<reference evidence="7" key="1">
    <citation type="submission" date="2022-08" db="EMBL/GenBank/DDBJ databases">
        <authorList>
            <person name="Marques A."/>
        </authorList>
    </citation>
    <scope>NUCLEOTIDE SEQUENCE</scope>
    <source>
        <strain evidence="7">RhyPub2mFocal</strain>
        <tissue evidence="7">Leaves</tissue>
    </source>
</reference>
<dbReference type="CDD" id="cd12420">
    <property type="entry name" value="RRM_RBPMS_like"/>
    <property type="match status" value="1"/>
</dbReference>
<protein>
    <submittedName>
        <fullName evidence="7">RNA-binding (RRM/RBD/RNP motifs) family protein</fullName>
    </submittedName>
</protein>
<comment type="caution">
    <text evidence="7">The sequence shown here is derived from an EMBL/GenBank/DDBJ whole genome shotgun (WGS) entry which is preliminary data.</text>
</comment>
<evidence type="ECO:0000256" key="2">
    <source>
        <dbReference type="ARBA" id="ARBA00022884"/>
    </source>
</evidence>
<evidence type="ECO:0000259" key="6">
    <source>
        <dbReference type="PROSITE" id="PS50102"/>
    </source>
</evidence>
<name>A0AAV8CID7_9POAL</name>
<dbReference type="FunFam" id="3.30.70.330:FF:000037">
    <property type="entry name" value="RNA-binding protein with multiple splicing 2"/>
    <property type="match status" value="1"/>
</dbReference>
<dbReference type="Gene3D" id="3.30.70.330">
    <property type="match status" value="2"/>
</dbReference>
<organism evidence="7 8">
    <name type="scientific">Rhynchospora pubera</name>
    <dbReference type="NCBI Taxonomy" id="906938"/>
    <lineage>
        <taxon>Eukaryota</taxon>
        <taxon>Viridiplantae</taxon>
        <taxon>Streptophyta</taxon>
        <taxon>Embryophyta</taxon>
        <taxon>Tracheophyta</taxon>
        <taxon>Spermatophyta</taxon>
        <taxon>Magnoliopsida</taxon>
        <taxon>Liliopsida</taxon>
        <taxon>Poales</taxon>
        <taxon>Cyperaceae</taxon>
        <taxon>Cyperoideae</taxon>
        <taxon>Rhynchosporeae</taxon>
        <taxon>Rhynchospora</taxon>
    </lineage>
</organism>
<gene>
    <name evidence="7" type="ORF">LUZ62_089371</name>
</gene>